<dbReference type="KEGG" id="smam:Mal15_40590"/>
<dbReference type="EMBL" id="CP036264">
    <property type="protein sequence ID" value="QEF99992.1"/>
    <property type="molecule type" value="Genomic_DNA"/>
</dbReference>
<feature type="compositionally biased region" description="Polar residues" evidence="1">
    <location>
        <begin position="281"/>
        <end position="293"/>
    </location>
</feature>
<accession>A0A5B9MFH0</accession>
<feature type="compositionally biased region" description="Basic and acidic residues" evidence="1">
    <location>
        <begin position="98"/>
        <end position="116"/>
    </location>
</feature>
<name>A0A5B9MFH0_9BACT</name>
<gene>
    <name evidence="2" type="ORF">Mal15_40590</name>
</gene>
<feature type="region of interest" description="Disordered" evidence="1">
    <location>
        <begin position="201"/>
        <end position="231"/>
    </location>
</feature>
<keyword evidence="3" id="KW-1185">Reference proteome</keyword>
<evidence type="ECO:0000313" key="3">
    <source>
        <dbReference type="Proteomes" id="UP000321353"/>
    </source>
</evidence>
<feature type="region of interest" description="Disordered" evidence="1">
    <location>
        <begin position="269"/>
        <end position="320"/>
    </location>
</feature>
<sequence>MLAGDIELDFQSDAASTEHDGRLPASVAPAQPVAVMAENTADHSAGQVVQTIRPMPAFPHATTIDRITLDESIDTLAVDLGQTSPHGRRKAGIASPTDRPDPDASPDDKMRADREGGMISVGSHPLPPDDIDDLADQFDTIDLKFSLVSEDSTWAGAPQSPANQPSALRVSNLGQSAVTTSTTLQVDSGTPMVQAALPQNSLPQPALPEKSLPENPVASASPSRDDDGGMIRVFSTTLPATGSTTLSSSVPIQLAPNMGHYRNFRLADAPGLDSERDSDRSSTLVSRSESGDSTDGPRSKRKLRWAQRLSKSIPSSVSVVSGSALLSGELAGRVHPNGTGRTP</sequence>
<evidence type="ECO:0000313" key="2">
    <source>
        <dbReference type="EMBL" id="QEF99992.1"/>
    </source>
</evidence>
<proteinExistence type="predicted"/>
<feature type="compositionally biased region" description="Low complexity" evidence="1">
    <location>
        <begin position="309"/>
        <end position="320"/>
    </location>
</feature>
<organism evidence="2 3">
    <name type="scientific">Stieleria maiorica</name>
    <dbReference type="NCBI Taxonomy" id="2795974"/>
    <lineage>
        <taxon>Bacteria</taxon>
        <taxon>Pseudomonadati</taxon>
        <taxon>Planctomycetota</taxon>
        <taxon>Planctomycetia</taxon>
        <taxon>Pirellulales</taxon>
        <taxon>Pirellulaceae</taxon>
        <taxon>Stieleria</taxon>
    </lineage>
</organism>
<dbReference type="AlphaFoldDB" id="A0A5B9MFH0"/>
<protein>
    <submittedName>
        <fullName evidence="2">Uncharacterized protein</fullName>
    </submittedName>
</protein>
<reference evidence="2 3" key="1">
    <citation type="submission" date="2019-02" db="EMBL/GenBank/DDBJ databases">
        <title>Planctomycetal bacteria perform biofilm scaping via a novel small molecule.</title>
        <authorList>
            <person name="Jeske O."/>
            <person name="Boedeker C."/>
            <person name="Wiegand S."/>
            <person name="Breitling P."/>
            <person name="Kallscheuer N."/>
            <person name="Jogler M."/>
            <person name="Rohde M."/>
            <person name="Petersen J."/>
            <person name="Medema M.H."/>
            <person name="Surup F."/>
            <person name="Jogler C."/>
        </authorList>
    </citation>
    <scope>NUCLEOTIDE SEQUENCE [LARGE SCALE GENOMIC DNA]</scope>
    <source>
        <strain evidence="2 3">Mal15</strain>
    </source>
</reference>
<feature type="region of interest" description="Disordered" evidence="1">
    <location>
        <begin position="79"/>
        <end position="128"/>
    </location>
</feature>
<evidence type="ECO:0000256" key="1">
    <source>
        <dbReference type="SAM" id="MobiDB-lite"/>
    </source>
</evidence>
<dbReference type="Proteomes" id="UP000321353">
    <property type="component" value="Chromosome"/>
</dbReference>